<accession>A0A835TPU4</accession>
<comment type="caution">
    <text evidence="3">The sequence shown here is derived from an EMBL/GenBank/DDBJ whole genome shotgun (WGS) entry which is preliminary data.</text>
</comment>
<dbReference type="AlphaFoldDB" id="A0A835TPU4"/>
<keyword evidence="5" id="KW-1185">Reference proteome</keyword>
<name>A0A835TPU4_9PASS</name>
<reference evidence="4" key="3">
    <citation type="submission" date="2022-01" db="EMBL/GenBank/DDBJ databases">
        <authorList>
            <person name="Rubenstein D.R."/>
        </authorList>
    </citation>
    <scope>NUCLEOTIDE SEQUENCE</scope>
    <source>
        <strain evidence="4">SS15</strain>
        <tissue evidence="4">Liver</tissue>
    </source>
</reference>
<reference evidence="4 5" key="2">
    <citation type="journal article" date="2021" name="J. Hered.">
        <title>Feather Gene Expression Elucidates the Developmental Basis of Plumage Iridescence in African Starlings.</title>
        <authorList>
            <person name="Rubenstein D.R."/>
            <person name="Corvelo A."/>
            <person name="MacManes M.D."/>
            <person name="Maia R."/>
            <person name="Narzisi G."/>
            <person name="Rousaki A."/>
            <person name="Vandenabeele P."/>
            <person name="Shawkey M.D."/>
            <person name="Solomon J."/>
        </authorList>
    </citation>
    <scope>NUCLEOTIDE SEQUENCE [LARGE SCALE GENOMIC DNA]</scope>
    <source>
        <strain evidence="4">SS15</strain>
    </source>
</reference>
<dbReference type="EMBL" id="JADDUC020000013">
    <property type="protein sequence ID" value="KAI1235316.1"/>
    <property type="molecule type" value="Genomic_DNA"/>
</dbReference>
<dbReference type="Proteomes" id="UP000618051">
    <property type="component" value="Unassembled WGS sequence"/>
</dbReference>
<evidence type="ECO:0000259" key="2">
    <source>
        <dbReference type="Pfam" id="PF16470"/>
    </source>
</evidence>
<evidence type="ECO:0000313" key="5">
    <source>
        <dbReference type="Proteomes" id="UP000618051"/>
    </source>
</evidence>
<dbReference type="SUPFAM" id="SSF54897">
    <property type="entry name" value="Protease propeptides/inhibitors"/>
    <property type="match status" value="1"/>
</dbReference>
<dbReference type="EMBL" id="JADDUC010000247">
    <property type="protein sequence ID" value="KAG0114961.1"/>
    <property type="molecule type" value="Genomic_DNA"/>
</dbReference>
<evidence type="ECO:0000313" key="4">
    <source>
        <dbReference type="EMBL" id="KAI1235316.1"/>
    </source>
</evidence>
<evidence type="ECO:0000256" key="1">
    <source>
        <dbReference type="SAM" id="SignalP"/>
    </source>
</evidence>
<feature type="chain" id="PRO_5033028645" evidence="1">
    <location>
        <begin position="28"/>
        <end position="68"/>
    </location>
</feature>
<reference evidence="3" key="1">
    <citation type="submission" date="2020-10" db="EMBL/GenBank/DDBJ databases">
        <title>Feather gene expression reveals the developmental basis of iridescence in African starlings.</title>
        <authorList>
            <person name="Rubenstein D.R."/>
        </authorList>
    </citation>
    <scope>NUCLEOTIDE SEQUENCE</scope>
    <source>
        <strain evidence="3">SS15</strain>
        <tissue evidence="3">Liver</tissue>
    </source>
</reference>
<feature type="signal peptide" evidence="1">
    <location>
        <begin position="1"/>
        <end position="27"/>
    </location>
</feature>
<feature type="domain" description="Peptidase S8 pro-domain" evidence="2">
    <location>
        <begin position="34"/>
        <end position="60"/>
    </location>
</feature>
<sequence length="68" mass="7818">MDLRPYLLLLLWTLVVALTVLDQEVLAQHIYTNTWAVLVPAGPQEADRLARKHGFLNLGPDVRERIRK</sequence>
<gene>
    <name evidence="4" type="ORF">IHE44_0002960</name>
    <name evidence="3" type="ORF">IHE44_006890</name>
</gene>
<dbReference type="InterPro" id="IPR032815">
    <property type="entry name" value="S8_pro-domain"/>
</dbReference>
<dbReference type="Pfam" id="PF16470">
    <property type="entry name" value="S8_pro-domain"/>
    <property type="match status" value="1"/>
</dbReference>
<dbReference type="OrthoDB" id="6156546at2759"/>
<dbReference type="Gene3D" id="3.30.70.850">
    <property type="entry name" value="Peptidase S8, pro-domain"/>
    <property type="match status" value="1"/>
</dbReference>
<keyword evidence="1" id="KW-0732">Signal</keyword>
<proteinExistence type="predicted"/>
<protein>
    <submittedName>
        <fullName evidence="4">Furin</fullName>
    </submittedName>
</protein>
<organism evidence="3">
    <name type="scientific">Lamprotornis superbus</name>
    <dbReference type="NCBI Taxonomy" id="245042"/>
    <lineage>
        <taxon>Eukaryota</taxon>
        <taxon>Metazoa</taxon>
        <taxon>Chordata</taxon>
        <taxon>Craniata</taxon>
        <taxon>Vertebrata</taxon>
        <taxon>Euteleostomi</taxon>
        <taxon>Archelosauria</taxon>
        <taxon>Archosauria</taxon>
        <taxon>Dinosauria</taxon>
        <taxon>Saurischia</taxon>
        <taxon>Theropoda</taxon>
        <taxon>Coelurosauria</taxon>
        <taxon>Aves</taxon>
        <taxon>Neognathae</taxon>
        <taxon>Neoaves</taxon>
        <taxon>Telluraves</taxon>
        <taxon>Australaves</taxon>
        <taxon>Passeriformes</taxon>
        <taxon>Sturnidae</taxon>
        <taxon>Lamprotornis</taxon>
    </lineage>
</organism>
<dbReference type="InterPro" id="IPR038466">
    <property type="entry name" value="S8_pro-domain_sf"/>
</dbReference>
<evidence type="ECO:0000313" key="3">
    <source>
        <dbReference type="EMBL" id="KAG0114961.1"/>
    </source>
</evidence>